<dbReference type="AlphaFoldDB" id="A0A934JYU1"/>
<dbReference type="Proteomes" id="UP000606991">
    <property type="component" value="Unassembled WGS sequence"/>
</dbReference>
<reference evidence="3 4" key="1">
    <citation type="submission" date="2020-10" db="EMBL/GenBank/DDBJ databases">
        <title>Ca. Dormibacterota MAGs.</title>
        <authorList>
            <person name="Montgomery K."/>
        </authorList>
    </citation>
    <scope>NUCLEOTIDE SEQUENCE [LARGE SCALE GENOMIC DNA]</scope>
    <source>
        <strain evidence="3">SC8812_S17_18</strain>
    </source>
</reference>
<evidence type="ECO:0000313" key="3">
    <source>
        <dbReference type="EMBL" id="MBJ7594062.1"/>
    </source>
</evidence>
<organism evidence="3 4">
    <name type="scientific">Candidatus Aeolococcus gillhamiae</name>
    <dbReference type="NCBI Taxonomy" id="3127015"/>
    <lineage>
        <taxon>Bacteria</taxon>
        <taxon>Bacillati</taxon>
        <taxon>Candidatus Dormiibacterota</taxon>
        <taxon>Candidatus Dormibacteria</taxon>
        <taxon>Candidatus Aeolococcales</taxon>
        <taxon>Candidatus Aeolococcaceae</taxon>
        <taxon>Candidatus Aeolococcus</taxon>
    </lineage>
</organism>
<keyword evidence="1" id="KW-0175">Coiled coil</keyword>
<sequence length="131" mass="14758">MARRERRKFTDEYKAEVVALVRSSGKSIGEVSRDLDLTETAVREWVQRADADGGRSQVLTSGEREELSRLRRQVRVLEEERSILKKAAVSSTGERNACRHQRRWLEDRRGATRTTGAFGGGEEGDVAALAR</sequence>
<dbReference type="PANTHER" id="PTHR33215:SF13">
    <property type="entry name" value="PROTEIN DISTAL ANTENNA"/>
    <property type="match status" value="1"/>
</dbReference>
<feature type="non-terminal residue" evidence="3">
    <location>
        <position position="131"/>
    </location>
</feature>
<dbReference type="InterPro" id="IPR002514">
    <property type="entry name" value="Transposase_8"/>
</dbReference>
<feature type="coiled-coil region" evidence="1">
    <location>
        <begin position="60"/>
        <end position="87"/>
    </location>
</feature>
<evidence type="ECO:0000256" key="2">
    <source>
        <dbReference type="SAM" id="MobiDB-lite"/>
    </source>
</evidence>
<evidence type="ECO:0000313" key="4">
    <source>
        <dbReference type="Proteomes" id="UP000606991"/>
    </source>
</evidence>
<dbReference type="InterPro" id="IPR051839">
    <property type="entry name" value="RD_transcriptional_regulator"/>
</dbReference>
<dbReference type="GO" id="GO:0006313">
    <property type="term" value="P:DNA transposition"/>
    <property type="evidence" value="ECO:0007669"/>
    <property type="project" value="InterPro"/>
</dbReference>
<dbReference type="GO" id="GO:0004803">
    <property type="term" value="F:transposase activity"/>
    <property type="evidence" value="ECO:0007669"/>
    <property type="project" value="InterPro"/>
</dbReference>
<dbReference type="Pfam" id="PF01527">
    <property type="entry name" value="HTH_Tnp_1"/>
    <property type="match status" value="1"/>
</dbReference>
<name>A0A934JYU1_9BACT</name>
<gene>
    <name evidence="3" type="ORF">JF886_04240</name>
</gene>
<dbReference type="EMBL" id="JAEKNS010000048">
    <property type="protein sequence ID" value="MBJ7594062.1"/>
    <property type="molecule type" value="Genomic_DNA"/>
</dbReference>
<comment type="caution">
    <text evidence="3">The sequence shown here is derived from an EMBL/GenBank/DDBJ whole genome shotgun (WGS) entry which is preliminary data.</text>
</comment>
<protein>
    <submittedName>
        <fullName evidence="3">Transposase</fullName>
    </submittedName>
</protein>
<dbReference type="Gene3D" id="1.10.10.60">
    <property type="entry name" value="Homeodomain-like"/>
    <property type="match status" value="1"/>
</dbReference>
<dbReference type="InterPro" id="IPR009057">
    <property type="entry name" value="Homeodomain-like_sf"/>
</dbReference>
<accession>A0A934JYU1</accession>
<proteinExistence type="predicted"/>
<feature type="region of interest" description="Disordered" evidence="2">
    <location>
        <begin position="106"/>
        <end position="131"/>
    </location>
</feature>
<dbReference type="GO" id="GO:0003677">
    <property type="term" value="F:DNA binding"/>
    <property type="evidence" value="ECO:0007669"/>
    <property type="project" value="InterPro"/>
</dbReference>
<dbReference type="SUPFAM" id="SSF46689">
    <property type="entry name" value="Homeodomain-like"/>
    <property type="match status" value="1"/>
</dbReference>
<dbReference type="PANTHER" id="PTHR33215">
    <property type="entry name" value="PROTEIN DISTAL ANTENNA"/>
    <property type="match status" value="1"/>
</dbReference>
<dbReference type="RefSeq" id="WP_337309945.1">
    <property type="nucleotide sequence ID" value="NZ_JAEKNS010000048.1"/>
</dbReference>
<evidence type="ECO:0000256" key="1">
    <source>
        <dbReference type="SAM" id="Coils"/>
    </source>
</evidence>